<evidence type="ECO:0000256" key="2">
    <source>
        <dbReference type="SAM" id="MobiDB-lite"/>
    </source>
</evidence>
<evidence type="ECO:0000313" key="3">
    <source>
        <dbReference type="EMBL" id="KAK2141445.1"/>
    </source>
</evidence>
<dbReference type="AlphaFoldDB" id="A0AAD9MQ93"/>
<dbReference type="Proteomes" id="UP001208570">
    <property type="component" value="Unassembled WGS sequence"/>
</dbReference>
<comment type="similarity">
    <text evidence="1">Belongs to the pectinacetylesterase family. Notum subfamily.</text>
</comment>
<dbReference type="PANTHER" id="PTHR21562">
    <property type="entry name" value="NOTUM-RELATED"/>
    <property type="match status" value="1"/>
</dbReference>
<sequence>MTPPSRRVRKTSGHMQYFDGNIRYDACIVNDCTYLLNKAWLLNGRSDKCQGGSGQRRSKETLRCGWYCFDYISCQARWVHTPHLMSSEHWPDRRKGSGILSWDPEENPFLFNANLVYVPYCSSDTWSGTYKARHRGEFSYMGALIIEEVVKDLVTYHGMSSATKLYLAGSSAGGTGVLVNLDRVSAQMSLLAPRVELRGISDSGWFLDNKQYNSIECVDAHSCAPTDGVEKGIILWQGSVPESCKSIYPEREQWKCYFGYRIYSTLKTPVFVVQHLFDEAQITADNVGPPIKKEQWQYIHNIGKDMKQTMMNVSAVFAPACLSHILLTRSEWHRISVQGVTLPDALKCWEDGKYEQNLYEKPTNTDEYQDLVYSLITGERPRRRERPLGDDPGNKRRKGSKSDKKRDKSRRRRRRRRKKEKQRKRQKELAKGWLPMASAVFKGWSDTAMFDVRTNTIMTDGYLYTLPG</sequence>
<name>A0AAD9MQ93_9ANNE</name>
<feature type="compositionally biased region" description="Basic and acidic residues" evidence="2">
    <location>
        <begin position="379"/>
        <end position="406"/>
    </location>
</feature>
<protein>
    <submittedName>
        <fullName evidence="3">Uncharacterized protein</fullName>
    </submittedName>
</protein>
<evidence type="ECO:0000256" key="1">
    <source>
        <dbReference type="ARBA" id="ARBA00010213"/>
    </source>
</evidence>
<feature type="region of interest" description="Disordered" evidence="2">
    <location>
        <begin position="379"/>
        <end position="429"/>
    </location>
</feature>
<dbReference type="InterPro" id="IPR004963">
    <property type="entry name" value="PAE/NOTUM"/>
</dbReference>
<dbReference type="EMBL" id="JAODUP010001096">
    <property type="protein sequence ID" value="KAK2141445.1"/>
    <property type="molecule type" value="Genomic_DNA"/>
</dbReference>
<organism evidence="3 4">
    <name type="scientific">Paralvinella palmiformis</name>
    <dbReference type="NCBI Taxonomy" id="53620"/>
    <lineage>
        <taxon>Eukaryota</taxon>
        <taxon>Metazoa</taxon>
        <taxon>Spiralia</taxon>
        <taxon>Lophotrochozoa</taxon>
        <taxon>Annelida</taxon>
        <taxon>Polychaeta</taxon>
        <taxon>Sedentaria</taxon>
        <taxon>Canalipalpata</taxon>
        <taxon>Terebellida</taxon>
        <taxon>Terebelliformia</taxon>
        <taxon>Alvinellidae</taxon>
        <taxon>Paralvinella</taxon>
    </lineage>
</organism>
<comment type="caution">
    <text evidence="3">The sequence shown here is derived from an EMBL/GenBank/DDBJ whole genome shotgun (WGS) entry which is preliminary data.</text>
</comment>
<dbReference type="PANTHER" id="PTHR21562:SF122">
    <property type="entry name" value="PALMITOLEOYL-PROTEIN CARBOXYLESTERASE NOTUM"/>
    <property type="match status" value="1"/>
</dbReference>
<dbReference type="Pfam" id="PF03283">
    <property type="entry name" value="PAE"/>
    <property type="match status" value="1"/>
</dbReference>
<keyword evidence="4" id="KW-1185">Reference proteome</keyword>
<feature type="compositionally biased region" description="Basic residues" evidence="2">
    <location>
        <begin position="407"/>
        <end position="426"/>
    </location>
</feature>
<evidence type="ECO:0000313" key="4">
    <source>
        <dbReference type="Proteomes" id="UP001208570"/>
    </source>
</evidence>
<proteinExistence type="inferred from homology"/>
<gene>
    <name evidence="3" type="ORF">LSH36_1096g00010</name>
</gene>
<dbReference type="GO" id="GO:0016787">
    <property type="term" value="F:hydrolase activity"/>
    <property type="evidence" value="ECO:0007669"/>
    <property type="project" value="InterPro"/>
</dbReference>
<accession>A0AAD9MQ93</accession>
<reference evidence="3" key="1">
    <citation type="journal article" date="2023" name="Mol. Biol. Evol.">
        <title>Third-Generation Sequencing Reveals the Adaptive Role of the Epigenome in Three Deep-Sea Polychaetes.</title>
        <authorList>
            <person name="Perez M."/>
            <person name="Aroh O."/>
            <person name="Sun Y."/>
            <person name="Lan Y."/>
            <person name="Juniper S.K."/>
            <person name="Young C.R."/>
            <person name="Angers B."/>
            <person name="Qian P.Y."/>
        </authorList>
    </citation>
    <scope>NUCLEOTIDE SEQUENCE</scope>
    <source>
        <strain evidence="3">P08H-3</strain>
    </source>
</reference>